<dbReference type="EMBL" id="DXHU01000023">
    <property type="protein sequence ID" value="HIV99406.1"/>
    <property type="molecule type" value="Genomic_DNA"/>
</dbReference>
<evidence type="ECO:0000313" key="2">
    <source>
        <dbReference type="Proteomes" id="UP000823936"/>
    </source>
</evidence>
<protein>
    <submittedName>
        <fullName evidence="1">Uncharacterized protein</fullName>
    </submittedName>
</protein>
<sequence>MIAVFGDVYVSFGKKDGQLYEKKVDGYGYSVVSKLAEKTELPFFFTALGSDSLKTFVLESLVEKRIMFDPDLSMMSLYTAHKIDDDEFFSSSALFSISEEALSASVNMNTDINMVHISPLILSRESSSSSVVDSISFISPSPFIVSDVFGSLNEKATRAFSSLSMLPGLVIADEENYEKTYKDEKNRPVLSLDGKSMILFYQGKEKRYEAGKSREDIVSSLMAALDRINLDLSKLEEILETIG</sequence>
<name>A0A9D1TNW1_9SPIO</name>
<accession>A0A9D1TNW1</accession>
<dbReference type="AlphaFoldDB" id="A0A9D1TNW1"/>
<proteinExistence type="predicted"/>
<reference evidence="1" key="2">
    <citation type="submission" date="2021-04" db="EMBL/GenBank/DDBJ databases">
        <authorList>
            <person name="Gilroy R."/>
        </authorList>
    </citation>
    <scope>NUCLEOTIDE SEQUENCE</scope>
    <source>
        <strain evidence="1">Gambia11-129</strain>
    </source>
</reference>
<evidence type="ECO:0000313" key="1">
    <source>
        <dbReference type="EMBL" id="HIV99406.1"/>
    </source>
</evidence>
<reference evidence="1" key="1">
    <citation type="journal article" date="2021" name="PeerJ">
        <title>Extensive microbial diversity within the chicken gut microbiome revealed by metagenomics and culture.</title>
        <authorList>
            <person name="Gilroy R."/>
            <person name="Ravi A."/>
            <person name="Getino M."/>
            <person name="Pursley I."/>
            <person name="Horton D.L."/>
            <person name="Alikhan N.F."/>
            <person name="Baker D."/>
            <person name="Gharbi K."/>
            <person name="Hall N."/>
            <person name="Watson M."/>
            <person name="Adriaenssens E.M."/>
            <person name="Foster-Nyarko E."/>
            <person name="Jarju S."/>
            <person name="Secka A."/>
            <person name="Antonio M."/>
            <person name="Oren A."/>
            <person name="Chaudhuri R.R."/>
            <person name="La Ragione R."/>
            <person name="Hildebrand F."/>
            <person name="Pallen M.J."/>
        </authorList>
    </citation>
    <scope>NUCLEOTIDE SEQUENCE</scope>
    <source>
        <strain evidence="1">Gambia11-129</strain>
    </source>
</reference>
<organism evidence="1 2">
    <name type="scientific">Candidatus Ornithospirochaeta avicola</name>
    <dbReference type="NCBI Taxonomy" id="2840896"/>
    <lineage>
        <taxon>Bacteria</taxon>
        <taxon>Pseudomonadati</taxon>
        <taxon>Spirochaetota</taxon>
        <taxon>Spirochaetia</taxon>
        <taxon>Spirochaetales</taxon>
        <taxon>Spirochaetaceae</taxon>
        <taxon>Spirochaetaceae incertae sedis</taxon>
        <taxon>Candidatus Ornithospirochaeta</taxon>
    </lineage>
</organism>
<dbReference type="Proteomes" id="UP000823936">
    <property type="component" value="Unassembled WGS sequence"/>
</dbReference>
<gene>
    <name evidence="1" type="ORF">IAB12_06495</name>
</gene>
<comment type="caution">
    <text evidence="1">The sequence shown here is derived from an EMBL/GenBank/DDBJ whole genome shotgun (WGS) entry which is preliminary data.</text>
</comment>